<evidence type="ECO:0000313" key="2">
    <source>
        <dbReference type="Proteomes" id="UP001596039"/>
    </source>
</evidence>
<comment type="caution">
    <text evidence="1">The sequence shown here is derived from an EMBL/GenBank/DDBJ whole genome shotgun (WGS) entry which is preliminary data.</text>
</comment>
<sequence length="203" mass="20867">MHKPTARTRRLATLIVGPTAILVAGLLVWNGSNAAFTATTRNTGNNWETGSVLLSDDDLGAAAFRVSGVVPGQTGSRCIVVTSESTVPGEVRMYVDTIGAQGLENNITISMESGSGGSFANCTGFVPDAPPVGPALSLAAAAASSNSYATGILPWATTGTPGETKTYRATWTFDVTGLTQTQIDALQGKSASADVVWELQSTL</sequence>
<dbReference type="Proteomes" id="UP001596039">
    <property type="component" value="Unassembled WGS sequence"/>
</dbReference>
<reference evidence="2" key="1">
    <citation type="journal article" date="2019" name="Int. J. Syst. Evol. Microbiol.">
        <title>The Global Catalogue of Microorganisms (GCM) 10K type strain sequencing project: providing services to taxonomists for standard genome sequencing and annotation.</title>
        <authorList>
            <consortium name="The Broad Institute Genomics Platform"/>
            <consortium name="The Broad Institute Genome Sequencing Center for Infectious Disease"/>
            <person name="Wu L."/>
            <person name="Ma J."/>
        </authorList>
    </citation>
    <scope>NUCLEOTIDE SEQUENCE [LARGE SCALE GENOMIC DNA]</scope>
    <source>
        <strain evidence="2">CGMCC 4.6997</strain>
    </source>
</reference>
<name>A0ABW0NNW5_9MICO</name>
<organism evidence="1 2">
    <name type="scientific">Lysinimonas soli</name>
    <dbReference type="NCBI Taxonomy" id="1074233"/>
    <lineage>
        <taxon>Bacteria</taxon>
        <taxon>Bacillati</taxon>
        <taxon>Actinomycetota</taxon>
        <taxon>Actinomycetes</taxon>
        <taxon>Micrococcales</taxon>
        <taxon>Microbacteriaceae</taxon>
        <taxon>Lysinimonas</taxon>
    </lineage>
</organism>
<proteinExistence type="predicted"/>
<protein>
    <recommendedName>
        <fullName evidence="3">Ribosomally synthesized peptide with SipW-like signal peptide</fullName>
    </recommendedName>
</protein>
<accession>A0ABW0NNW5</accession>
<evidence type="ECO:0008006" key="3">
    <source>
        <dbReference type="Google" id="ProtNLM"/>
    </source>
</evidence>
<evidence type="ECO:0000313" key="1">
    <source>
        <dbReference type="EMBL" id="MFC5501328.1"/>
    </source>
</evidence>
<gene>
    <name evidence="1" type="ORF">ACFPJ4_03625</name>
</gene>
<dbReference type="EMBL" id="JBHSMG010000001">
    <property type="protein sequence ID" value="MFC5501328.1"/>
    <property type="molecule type" value="Genomic_DNA"/>
</dbReference>
<dbReference type="RefSeq" id="WP_386738925.1">
    <property type="nucleotide sequence ID" value="NZ_JBHSMG010000001.1"/>
</dbReference>
<keyword evidence="2" id="KW-1185">Reference proteome</keyword>